<dbReference type="Proteomes" id="UP001054837">
    <property type="component" value="Unassembled WGS sequence"/>
</dbReference>
<accession>A0AAV4MWQ8</accession>
<proteinExistence type="predicted"/>
<evidence type="ECO:0000313" key="2">
    <source>
        <dbReference type="Proteomes" id="UP001054837"/>
    </source>
</evidence>
<gene>
    <name evidence="1" type="ORF">CDAR_418881</name>
</gene>
<keyword evidence="2" id="KW-1185">Reference proteome</keyword>
<dbReference type="EMBL" id="BPLQ01000920">
    <property type="protein sequence ID" value="GIX76371.1"/>
    <property type="molecule type" value="Genomic_DNA"/>
</dbReference>
<reference evidence="1 2" key="1">
    <citation type="submission" date="2021-06" db="EMBL/GenBank/DDBJ databases">
        <title>Caerostris darwini draft genome.</title>
        <authorList>
            <person name="Kono N."/>
            <person name="Arakawa K."/>
        </authorList>
    </citation>
    <scope>NUCLEOTIDE SEQUENCE [LARGE SCALE GENOMIC DNA]</scope>
</reference>
<comment type="caution">
    <text evidence="1">The sequence shown here is derived from an EMBL/GenBank/DDBJ whole genome shotgun (WGS) entry which is preliminary data.</text>
</comment>
<evidence type="ECO:0000313" key="1">
    <source>
        <dbReference type="EMBL" id="GIX76371.1"/>
    </source>
</evidence>
<name>A0AAV4MWQ8_9ARAC</name>
<organism evidence="1 2">
    <name type="scientific">Caerostris darwini</name>
    <dbReference type="NCBI Taxonomy" id="1538125"/>
    <lineage>
        <taxon>Eukaryota</taxon>
        <taxon>Metazoa</taxon>
        <taxon>Ecdysozoa</taxon>
        <taxon>Arthropoda</taxon>
        <taxon>Chelicerata</taxon>
        <taxon>Arachnida</taxon>
        <taxon>Araneae</taxon>
        <taxon>Araneomorphae</taxon>
        <taxon>Entelegynae</taxon>
        <taxon>Araneoidea</taxon>
        <taxon>Araneidae</taxon>
        <taxon>Caerostris</taxon>
    </lineage>
</organism>
<sequence length="107" mass="12331">MLFFDVNRSHRVYEISKHKSFFQKSCVIAHNITVLGCYHQVLKTKIYASTDNWDGKKKMVDSSFKTKVLQKLHKDDNGNIFRVGFSNSLKTRGALVNGGDQIQDNHR</sequence>
<dbReference type="AlphaFoldDB" id="A0AAV4MWQ8"/>
<protein>
    <submittedName>
        <fullName evidence="1">Uncharacterized protein</fullName>
    </submittedName>
</protein>